<protein>
    <submittedName>
        <fullName evidence="1">Uncharacterized protein</fullName>
    </submittedName>
</protein>
<dbReference type="EMBL" id="CP064030">
    <property type="protein sequence ID" value="QRN52612.1"/>
    <property type="molecule type" value="Genomic_DNA"/>
</dbReference>
<name>A0ABX7GQA5_9GAMM</name>
<accession>A0ABX7GQA5</accession>
<evidence type="ECO:0000313" key="2">
    <source>
        <dbReference type="Proteomes" id="UP000663181"/>
    </source>
</evidence>
<sequence length="157" mass="17102">MSAETTINKTLFELIDAIPKPLPSSAARIEEVLGVPLLITTTDNAGPNYASRPFSTADGFRIEALNLRMVPYSYELKHPGVGSILSLDIDTESCVLPEPLKTRYAVAQLKGPISDDIGLVYWRAVVPWGKFSVGVRTLRGGKKCVASVVINNSREEQ</sequence>
<keyword evidence="2" id="KW-1185">Reference proteome</keyword>
<organism evidence="1 2">
    <name type="scientific">Dyella caseinilytica</name>
    <dbReference type="NCBI Taxonomy" id="1849581"/>
    <lineage>
        <taxon>Bacteria</taxon>
        <taxon>Pseudomonadati</taxon>
        <taxon>Pseudomonadota</taxon>
        <taxon>Gammaproteobacteria</taxon>
        <taxon>Lysobacterales</taxon>
        <taxon>Rhodanobacteraceae</taxon>
        <taxon>Dyella</taxon>
    </lineage>
</organism>
<gene>
    <name evidence="1" type="ORF">ISN74_14205</name>
</gene>
<dbReference type="Proteomes" id="UP000663181">
    <property type="component" value="Chromosome"/>
</dbReference>
<evidence type="ECO:0000313" key="1">
    <source>
        <dbReference type="EMBL" id="QRN52612.1"/>
    </source>
</evidence>
<reference evidence="1 2" key="1">
    <citation type="submission" date="2020-10" db="EMBL/GenBank/DDBJ databases">
        <title>Phylogeny of dyella-like bacteria.</title>
        <authorList>
            <person name="Fu J."/>
        </authorList>
    </citation>
    <scope>NUCLEOTIDE SEQUENCE [LARGE SCALE GENOMIC DNA]</scope>
    <source>
        <strain evidence="1 2">DHOB09</strain>
    </source>
</reference>
<dbReference type="RefSeq" id="WP_188799859.1">
    <property type="nucleotide sequence ID" value="NZ_BMIZ01000002.1"/>
</dbReference>
<proteinExistence type="predicted"/>